<protein>
    <submittedName>
        <fullName evidence="2">AMP-binding protein</fullName>
    </submittedName>
</protein>
<dbReference type="RefSeq" id="WP_250924608.1">
    <property type="nucleotide sequence ID" value="NZ_JAMQAW010000106.1"/>
</dbReference>
<dbReference type="Pfam" id="PF00501">
    <property type="entry name" value="AMP-binding"/>
    <property type="match status" value="1"/>
</dbReference>
<dbReference type="Gene3D" id="3.40.50.12780">
    <property type="entry name" value="N-terminal domain of ligase-like"/>
    <property type="match status" value="1"/>
</dbReference>
<dbReference type="InterPro" id="IPR042099">
    <property type="entry name" value="ANL_N_sf"/>
</dbReference>
<dbReference type="EMBL" id="JAMQAW010000106">
    <property type="protein sequence ID" value="MCM2394327.1"/>
    <property type="molecule type" value="Genomic_DNA"/>
</dbReference>
<organism evidence="2 3">
    <name type="scientific">Streptomyces albipurpureus</name>
    <dbReference type="NCBI Taxonomy" id="2897419"/>
    <lineage>
        <taxon>Bacteria</taxon>
        <taxon>Bacillati</taxon>
        <taxon>Actinomycetota</taxon>
        <taxon>Actinomycetes</taxon>
        <taxon>Kitasatosporales</taxon>
        <taxon>Streptomycetaceae</taxon>
        <taxon>Streptomyces</taxon>
    </lineage>
</organism>
<accession>A0ABT0V0F9</accession>
<reference evidence="2" key="1">
    <citation type="submission" date="2022-06" db="EMBL/GenBank/DDBJ databases">
        <title>Genome public.</title>
        <authorList>
            <person name="Sun Q."/>
        </authorList>
    </citation>
    <scope>NUCLEOTIDE SEQUENCE</scope>
    <source>
        <strain evidence="2">CWNU-1</strain>
    </source>
</reference>
<dbReference type="InterPro" id="IPR020845">
    <property type="entry name" value="AMP-binding_CS"/>
</dbReference>
<dbReference type="SUPFAM" id="SSF56801">
    <property type="entry name" value="Acetyl-CoA synthetase-like"/>
    <property type="match status" value="1"/>
</dbReference>
<dbReference type="PRINTS" id="PR00154">
    <property type="entry name" value="AMPBINDING"/>
</dbReference>
<proteinExistence type="predicted"/>
<feature type="non-terminal residue" evidence="2">
    <location>
        <position position="291"/>
    </location>
</feature>
<dbReference type="Proteomes" id="UP001431429">
    <property type="component" value="Unassembled WGS sequence"/>
</dbReference>
<dbReference type="InterPro" id="IPR020459">
    <property type="entry name" value="AMP-binding"/>
</dbReference>
<name>A0ABT0V0F9_9ACTN</name>
<sequence length="291" mass="32872">TTTKLTTPNNTPLPTIHPQQPAYIIYTSGSTGQPKGVLLHHHGLTHLYRDHEHDLYQPLTQQLGRRIRALHTASFSFDSSWEQLLWLIAGHELHILDEYDRRDAQTVTTYTHTHHIDTLDITPTYAQQLLDTGLLQGPHPLPLLLLGGEPIPTTLWKQLQTHPNTQTINYYGPTEHTVDALTARTTDHPTPIIGHPLTNTHTHILDNRLHPVPNGTTGELYLAGPQNAHGYLNRHALTAERFIANPYGPPGTRMYRTGDLARRHTNGNIEYLGRTDHQIKIRGHRIELGEI</sequence>
<dbReference type="InterPro" id="IPR000873">
    <property type="entry name" value="AMP-dep_synth/lig_dom"/>
</dbReference>
<evidence type="ECO:0000259" key="1">
    <source>
        <dbReference type="Pfam" id="PF00501"/>
    </source>
</evidence>
<evidence type="ECO:0000313" key="3">
    <source>
        <dbReference type="Proteomes" id="UP001431429"/>
    </source>
</evidence>
<evidence type="ECO:0000313" key="2">
    <source>
        <dbReference type="EMBL" id="MCM2394327.1"/>
    </source>
</evidence>
<dbReference type="PANTHER" id="PTHR45527">
    <property type="entry name" value="NONRIBOSOMAL PEPTIDE SYNTHETASE"/>
    <property type="match status" value="1"/>
</dbReference>
<gene>
    <name evidence="2" type="ORF">NBG84_39705</name>
</gene>
<keyword evidence="3" id="KW-1185">Reference proteome</keyword>
<dbReference type="PROSITE" id="PS00455">
    <property type="entry name" value="AMP_BINDING"/>
    <property type="match status" value="1"/>
</dbReference>
<feature type="domain" description="AMP-dependent synthetase/ligase" evidence="1">
    <location>
        <begin position="12"/>
        <end position="232"/>
    </location>
</feature>
<comment type="caution">
    <text evidence="2">The sequence shown here is derived from an EMBL/GenBank/DDBJ whole genome shotgun (WGS) entry which is preliminary data.</text>
</comment>
<dbReference type="PANTHER" id="PTHR45527:SF1">
    <property type="entry name" value="FATTY ACID SYNTHASE"/>
    <property type="match status" value="1"/>
</dbReference>
<feature type="non-terminal residue" evidence="2">
    <location>
        <position position="1"/>
    </location>
</feature>